<evidence type="ECO:0000256" key="1">
    <source>
        <dbReference type="ARBA" id="ARBA00010641"/>
    </source>
</evidence>
<dbReference type="InterPro" id="IPR014284">
    <property type="entry name" value="RNA_pol_sigma-70_dom"/>
</dbReference>
<name>A0ABQ3VQF5_9CHLR</name>
<evidence type="ECO:0000259" key="7">
    <source>
        <dbReference type="Pfam" id="PF04542"/>
    </source>
</evidence>
<feature type="domain" description="RNA polymerase sigma factor 70 region 4 type 2" evidence="8">
    <location>
        <begin position="126"/>
        <end position="173"/>
    </location>
</feature>
<keyword evidence="4 6" id="KW-0238">DNA-binding</keyword>
<dbReference type="CDD" id="cd06171">
    <property type="entry name" value="Sigma70_r4"/>
    <property type="match status" value="1"/>
</dbReference>
<dbReference type="Pfam" id="PF04542">
    <property type="entry name" value="Sigma70_r2"/>
    <property type="match status" value="1"/>
</dbReference>
<dbReference type="InterPro" id="IPR013249">
    <property type="entry name" value="RNA_pol_sigma70_r4_t2"/>
</dbReference>
<feature type="domain" description="RNA polymerase sigma-70 region 2" evidence="7">
    <location>
        <begin position="24"/>
        <end position="89"/>
    </location>
</feature>
<comment type="similarity">
    <text evidence="1 6">Belongs to the sigma-70 factor family. ECF subfamily.</text>
</comment>
<dbReference type="PROSITE" id="PS01063">
    <property type="entry name" value="SIGMA70_ECF"/>
    <property type="match status" value="1"/>
</dbReference>
<dbReference type="Pfam" id="PF08281">
    <property type="entry name" value="Sigma70_r4_2"/>
    <property type="match status" value="1"/>
</dbReference>
<accession>A0ABQ3VQF5</accession>
<keyword evidence="5 6" id="KW-0804">Transcription</keyword>
<keyword evidence="2 6" id="KW-0805">Transcription regulation</keyword>
<dbReference type="SUPFAM" id="SSF88946">
    <property type="entry name" value="Sigma2 domain of RNA polymerase sigma factors"/>
    <property type="match status" value="1"/>
</dbReference>
<proteinExistence type="inferred from homology"/>
<protein>
    <recommendedName>
        <fullName evidence="6">RNA polymerase sigma factor</fullName>
    </recommendedName>
</protein>
<evidence type="ECO:0000313" key="10">
    <source>
        <dbReference type="Proteomes" id="UP000635565"/>
    </source>
</evidence>
<organism evidence="9 10">
    <name type="scientific">Dictyobacter formicarum</name>
    <dbReference type="NCBI Taxonomy" id="2778368"/>
    <lineage>
        <taxon>Bacteria</taxon>
        <taxon>Bacillati</taxon>
        <taxon>Chloroflexota</taxon>
        <taxon>Ktedonobacteria</taxon>
        <taxon>Ktedonobacterales</taxon>
        <taxon>Dictyobacteraceae</taxon>
        <taxon>Dictyobacter</taxon>
    </lineage>
</organism>
<keyword evidence="10" id="KW-1185">Reference proteome</keyword>
<dbReference type="PANTHER" id="PTHR43133">
    <property type="entry name" value="RNA POLYMERASE ECF-TYPE SIGMA FACTO"/>
    <property type="match status" value="1"/>
</dbReference>
<dbReference type="InterPro" id="IPR013325">
    <property type="entry name" value="RNA_pol_sigma_r2"/>
</dbReference>
<dbReference type="InterPro" id="IPR013324">
    <property type="entry name" value="RNA_pol_sigma_r3/r4-like"/>
</dbReference>
<evidence type="ECO:0000256" key="6">
    <source>
        <dbReference type="RuleBase" id="RU000716"/>
    </source>
</evidence>
<dbReference type="InterPro" id="IPR039425">
    <property type="entry name" value="RNA_pol_sigma-70-like"/>
</dbReference>
<dbReference type="InterPro" id="IPR036388">
    <property type="entry name" value="WH-like_DNA-bd_sf"/>
</dbReference>
<reference evidence="9 10" key="1">
    <citation type="journal article" date="2021" name="Int. J. Syst. Evol. Microbiol.">
        <title>Reticulibacter mediterranei gen. nov., sp. nov., within the new family Reticulibacteraceae fam. nov., and Ktedonospora formicarum gen. nov., sp. nov., Ktedonobacter robiniae sp. nov., Dictyobacter formicarum sp. nov. and Dictyobacter arantiisoli sp. nov., belonging to the class Ktedonobacteria.</title>
        <authorList>
            <person name="Yabe S."/>
            <person name="Zheng Y."/>
            <person name="Wang C.M."/>
            <person name="Sakai Y."/>
            <person name="Abe K."/>
            <person name="Yokota A."/>
            <person name="Donadio S."/>
            <person name="Cavaletti L."/>
            <person name="Monciardini P."/>
        </authorList>
    </citation>
    <scope>NUCLEOTIDE SEQUENCE [LARGE SCALE GENOMIC DNA]</scope>
    <source>
        <strain evidence="9 10">SOSP1-9</strain>
    </source>
</reference>
<dbReference type="NCBIfam" id="TIGR02937">
    <property type="entry name" value="sigma70-ECF"/>
    <property type="match status" value="1"/>
</dbReference>
<dbReference type="Gene3D" id="1.10.10.10">
    <property type="entry name" value="Winged helix-like DNA-binding domain superfamily/Winged helix DNA-binding domain"/>
    <property type="match status" value="1"/>
</dbReference>
<comment type="caution">
    <text evidence="9">The sequence shown here is derived from an EMBL/GenBank/DDBJ whole genome shotgun (WGS) entry which is preliminary data.</text>
</comment>
<evidence type="ECO:0000313" key="9">
    <source>
        <dbReference type="EMBL" id="GHO88502.1"/>
    </source>
</evidence>
<dbReference type="SUPFAM" id="SSF88659">
    <property type="entry name" value="Sigma3 and sigma4 domains of RNA polymerase sigma factors"/>
    <property type="match status" value="1"/>
</dbReference>
<dbReference type="Proteomes" id="UP000635565">
    <property type="component" value="Unassembled WGS sequence"/>
</dbReference>
<dbReference type="PANTHER" id="PTHR43133:SF8">
    <property type="entry name" value="RNA POLYMERASE SIGMA FACTOR HI_1459-RELATED"/>
    <property type="match status" value="1"/>
</dbReference>
<dbReference type="InterPro" id="IPR007627">
    <property type="entry name" value="RNA_pol_sigma70_r2"/>
</dbReference>
<dbReference type="InterPro" id="IPR000838">
    <property type="entry name" value="RNA_pol_sigma70_ECF_CS"/>
</dbReference>
<evidence type="ECO:0000256" key="5">
    <source>
        <dbReference type="ARBA" id="ARBA00023163"/>
    </source>
</evidence>
<evidence type="ECO:0000256" key="3">
    <source>
        <dbReference type="ARBA" id="ARBA00023082"/>
    </source>
</evidence>
<evidence type="ECO:0000256" key="2">
    <source>
        <dbReference type="ARBA" id="ARBA00023015"/>
    </source>
</evidence>
<dbReference type="Gene3D" id="1.10.1740.10">
    <property type="match status" value="1"/>
</dbReference>
<evidence type="ECO:0000256" key="4">
    <source>
        <dbReference type="ARBA" id="ARBA00023125"/>
    </source>
</evidence>
<dbReference type="EMBL" id="BNJJ01000025">
    <property type="protein sequence ID" value="GHO88502.1"/>
    <property type="molecule type" value="Genomic_DNA"/>
</dbReference>
<keyword evidence="3 6" id="KW-0731">Sigma factor</keyword>
<sequence>MQEKSDEQLMTAMMAGDQIAFAALVTRHHGPLLGYLYRLVGGDRPLAEDLVQETLLHVLRQRTYRCDRPFKPWLYMIATNLARDYFKSAAVRQRWREGDEEEALLHLYDREPSPEEHALAAERGSEVRAALAQLREEDRVAVLLRFYQGFSLQEIAETLHIPLGTVKSRLSAGVHRLRIVLNPAQKGVD</sequence>
<gene>
    <name evidence="9" type="ORF">KSZ_65080</name>
</gene>
<evidence type="ECO:0000259" key="8">
    <source>
        <dbReference type="Pfam" id="PF08281"/>
    </source>
</evidence>